<comment type="caution">
    <text evidence="5">The sequence shown here is derived from an EMBL/GenBank/DDBJ whole genome shotgun (WGS) entry which is preliminary data.</text>
</comment>
<dbReference type="InterPro" id="IPR013762">
    <property type="entry name" value="Integrase-like_cat_sf"/>
</dbReference>
<dbReference type="STRING" id="1963862.B4O97_13965"/>
<dbReference type="Pfam" id="PF00589">
    <property type="entry name" value="Phage_integrase"/>
    <property type="match status" value="1"/>
</dbReference>
<dbReference type="PANTHER" id="PTHR30349">
    <property type="entry name" value="PHAGE INTEGRASE-RELATED"/>
    <property type="match status" value="1"/>
</dbReference>
<evidence type="ECO:0000256" key="2">
    <source>
        <dbReference type="ARBA" id="ARBA00023125"/>
    </source>
</evidence>
<comment type="similarity">
    <text evidence="1">Belongs to the 'phage' integrase family.</text>
</comment>
<dbReference type="GO" id="GO:0015074">
    <property type="term" value="P:DNA integration"/>
    <property type="evidence" value="ECO:0007669"/>
    <property type="project" value="InterPro"/>
</dbReference>
<dbReference type="Gene3D" id="1.10.443.10">
    <property type="entry name" value="Intergrase catalytic core"/>
    <property type="match status" value="1"/>
</dbReference>
<reference evidence="5 6" key="1">
    <citation type="submission" date="2017-03" db="EMBL/GenBank/DDBJ databases">
        <title>Draft Genome sequence of Marispirochaeta sp. strain JC444.</title>
        <authorList>
            <person name="Shivani Y."/>
            <person name="Subhash Y."/>
            <person name="Sasikala C."/>
            <person name="Ramana C."/>
        </authorList>
    </citation>
    <scope>NUCLEOTIDE SEQUENCE [LARGE SCALE GENOMIC DNA]</scope>
    <source>
        <strain evidence="5 6">JC444</strain>
    </source>
</reference>
<proteinExistence type="inferred from homology"/>
<dbReference type="InterPro" id="IPR010998">
    <property type="entry name" value="Integrase_recombinase_N"/>
</dbReference>
<evidence type="ECO:0000313" key="5">
    <source>
        <dbReference type="EMBL" id="ORC33990.1"/>
    </source>
</evidence>
<sequence>MYDDQCMIIEGAGMRRFSLYRRGKVYYCQFYNPKTKKYLSGRSTGQTNRNSAYLVVQNWIQNGIPTPRSDESARSVSDILNLATLIETLRTIDLSKKDVGRIVDILKQRDLIEGVIDTKNSRDEIFTLFLRRFWSWDQSPYINEKLAHGQQIGERHCYDMQLWRKNYWDPFFSDISLSKIKRSDLVQFSLWLSEKNLKPKTINNILSVGTVALRWASDNELIVSNPAKGLAKFSGHPKKRGVLEQVEAQRLFELDWDDQRARIGNLLAMTTGLRAGEVLGLQVRDIKDDRLHIRHSWSTKEGLKSTKNGEERTIPLLPSVRRQLLRLAADNPHGLGPASFVFWSTRTPEAPMDFHFLLNSLKTMLLKLTLHDPSTVSAEELQQAKLYWRTRNIVFHSWRHYFATHLANRIDLRAVQLATGHRSPNMAAHYANHAQEQDFKLVSNAIEEAFGTIIQFSIPQKEQKESQCEHLTM</sequence>
<dbReference type="InterPro" id="IPR002104">
    <property type="entry name" value="Integrase_catalytic"/>
</dbReference>
<dbReference type="InterPro" id="IPR050090">
    <property type="entry name" value="Tyrosine_recombinase_XerCD"/>
</dbReference>
<keyword evidence="2" id="KW-0238">DNA-binding</keyword>
<evidence type="ECO:0000313" key="6">
    <source>
        <dbReference type="Proteomes" id="UP000192343"/>
    </source>
</evidence>
<keyword evidence="3" id="KW-0233">DNA recombination</keyword>
<accession>A0A1Y1RVD6</accession>
<dbReference type="GO" id="GO:0003677">
    <property type="term" value="F:DNA binding"/>
    <property type="evidence" value="ECO:0007669"/>
    <property type="project" value="UniProtKB-KW"/>
</dbReference>
<feature type="domain" description="Tyr recombinase" evidence="4">
    <location>
        <begin position="238"/>
        <end position="444"/>
    </location>
</feature>
<evidence type="ECO:0000259" key="4">
    <source>
        <dbReference type="PROSITE" id="PS51898"/>
    </source>
</evidence>
<gene>
    <name evidence="5" type="ORF">B4O97_13965</name>
</gene>
<dbReference type="AlphaFoldDB" id="A0A1Y1RVD6"/>
<evidence type="ECO:0000256" key="3">
    <source>
        <dbReference type="ARBA" id="ARBA00023172"/>
    </source>
</evidence>
<evidence type="ECO:0000256" key="1">
    <source>
        <dbReference type="ARBA" id="ARBA00008857"/>
    </source>
</evidence>
<dbReference type="GO" id="GO:0006310">
    <property type="term" value="P:DNA recombination"/>
    <property type="evidence" value="ECO:0007669"/>
    <property type="project" value="UniProtKB-KW"/>
</dbReference>
<dbReference type="PROSITE" id="PS51898">
    <property type="entry name" value="TYR_RECOMBINASE"/>
    <property type="match status" value="1"/>
</dbReference>
<protein>
    <recommendedName>
        <fullName evidence="4">Tyr recombinase domain-containing protein</fullName>
    </recommendedName>
</protein>
<dbReference type="EMBL" id="MWQY01000016">
    <property type="protein sequence ID" value="ORC33990.1"/>
    <property type="molecule type" value="Genomic_DNA"/>
</dbReference>
<dbReference type="SUPFAM" id="SSF56349">
    <property type="entry name" value="DNA breaking-rejoining enzymes"/>
    <property type="match status" value="1"/>
</dbReference>
<keyword evidence="6" id="KW-1185">Reference proteome</keyword>
<name>A0A1Y1RVD6_9SPIO</name>
<dbReference type="Proteomes" id="UP000192343">
    <property type="component" value="Unassembled WGS sequence"/>
</dbReference>
<dbReference type="Gene3D" id="1.10.150.130">
    <property type="match status" value="1"/>
</dbReference>
<organism evidence="5 6">
    <name type="scientific">Marispirochaeta aestuarii</name>
    <dbReference type="NCBI Taxonomy" id="1963862"/>
    <lineage>
        <taxon>Bacteria</taxon>
        <taxon>Pseudomonadati</taxon>
        <taxon>Spirochaetota</taxon>
        <taxon>Spirochaetia</taxon>
        <taxon>Spirochaetales</taxon>
        <taxon>Spirochaetaceae</taxon>
        <taxon>Marispirochaeta</taxon>
    </lineage>
</organism>
<dbReference type="PANTHER" id="PTHR30349:SF41">
    <property type="entry name" value="INTEGRASE_RECOMBINASE PROTEIN MJ0367-RELATED"/>
    <property type="match status" value="1"/>
</dbReference>
<dbReference type="CDD" id="cd00397">
    <property type="entry name" value="DNA_BRE_C"/>
    <property type="match status" value="1"/>
</dbReference>
<dbReference type="InterPro" id="IPR011010">
    <property type="entry name" value="DNA_brk_join_enz"/>
</dbReference>